<keyword evidence="2" id="KW-1185">Reference proteome</keyword>
<sequence>MQDMREKLPFLGSGMMPIIVSTVDVHCWTYASPIFSPRIVLGHPHPMVSCDPDQFVCPPTLLKADPSCDVQFVVATREYFFLSDYSVL</sequence>
<dbReference type="AlphaFoldDB" id="A0A4C1YSL4"/>
<evidence type="ECO:0000313" key="2">
    <source>
        <dbReference type="Proteomes" id="UP000299102"/>
    </source>
</evidence>
<dbReference type="Proteomes" id="UP000299102">
    <property type="component" value="Unassembled WGS sequence"/>
</dbReference>
<dbReference type="EMBL" id="BGZK01001407">
    <property type="protein sequence ID" value="GBP79266.1"/>
    <property type="molecule type" value="Genomic_DNA"/>
</dbReference>
<proteinExistence type="predicted"/>
<accession>A0A4C1YSL4</accession>
<comment type="caution">
    <text evidence="1">The sequence shown here is derived from an EMBL/GenBank/DDBJ whole genome shotgun (WGS) entry which is preliminary data.</text>
</comment>
<evidence type="ECO:0000313" key="1">
    <source>
        <dbReference type="EMBL" id="GBP79266.1"/>
    </source>
</evidence>
<gene>
    <name evidence="1" type="ORF">EVAR_98768_1</name>
</gene>
<organism evidence="1 2">
    <name type="scientific">Eumeta variegata</name>
    <name type="common">Bagworm moth</name>
    <name type="synonym">Eumeta japonica</name>
    <dbReference type="NCBI Taxonomy" id="151549"/>
    <lineage>
        <taxon>Eukaryota</taxon>
        <taxon>Metazoa</taxon>
        <taxon>Ecdysozoa</taxon>
        <taxon>Arthropoda</taxon>
        <taxon>Hexapoda</taxon>
        <taxon>Insecta</taxon>
        <taxon>Pterygota</taxon>
        <taxon>Neoptera</taxon>
        <taxon>Endopterygota</taxon>
        <taxon>Lepidoptera</taxon>
        <taxon>Glossata</taxon>
        <taxon>Ditrysia</taxon>
        <taxon>Tineoidea</taxon>
        <taxon>Psychidae</taxon>
        <taxon>Oiketicinae</taxon>
        <taxon>Eumeta</taxon>
    </lineage>
</organism>
<reference evidence="1 2" key="1">
    <citation type="journal article" date="2019" name="Commun. Biol.">
        <title>The bagworm genome reveals a unique fibroin gene that provides high tensile strength.</title>
        <authorList>
            <person name="Kono N."/>
            <person name="Nakamura H."/>
            <person name="Ohtoshi R."/>
            <person name="Tomita M."/>
            <person name="Numata K."/>
            <person name="Arakawa K."/>
        </authorList>
    </citation>
    <scope>NUCLEOTIDE SEQUENCE [LARGE SCALE GENOMIC DNA]</scope>
</reference>
<protein>
    <submittedName>
        <fullName evidence="1">Uncharacterized protein</fullName>
    </submittedName>
</protein>
<name>A0A4C1YSL4_EUMVA</name>